<proteinExistence type="predicted"/>
<organism evidence="1">
    <name type="scientific">Haptolina ericina</name>
    <dbReference type="NCBI Taxonomy" id="156174"/>
    <lineage>
        <taxon>Eukaryota</taxon>
        <taxon>Haptista</taxon>
        <taxon>Haptophyta</taxon>
        <taxon>Prymnesiophyceae</taxon>
        <taxon>Prymnesiales</taxon>
        <taxon>Prymnesiaceae</taxon>
        <taxon>Haptolina</taxon>
    </lineage>
</organism>
<evidence type="ECO:0000313" key="1">
    <source>
        <dbReference type="EMBL" id="CAE0130701.1"/>
    </source>
</evidence>
<name>A0A7S3F6Y0_9EUKA</name>
<dbReference type="AlphaFoldDB" id="A0A7S3F6Y0"/>
<sequence length="379" mass="42113">MQACEGSMLGVASSCQSASPRPLSVAVDGSIDDRRRPFRSVEREGAIARLRAALFRCLTRAFFSLSTSLLLHEPPYEALLPLLYAAPHVSAASVVEGTTVDTRADACGSFTVIAAHEHQAALHEIALAHLRSSPEREMEMEALDSLVHAVLPHVRAPGGRTPTLDECLYYGCVMERGAYFPSLHWDTDWNMFPDADGFQLWYLIESHSREGEGNMFLARTPELTGEDPPVRFVSGAGGRVRKVLNKCLASEATLKEYERLDDVALGVHYMALQPGECLIFSQRTLHMSDPRPHLRKEPVNRLALNVRVILRDHTAAVRFCSDHPYCYLTPLHRALRKRATSNDQGTKRLDVTRHEMLSFDGRHLNSAPASPAGRSWSCC</sequence>
<reference evidence="1" key="1">
    <citation type="submission" date="2021-01" db="EMBL/GenBank/DDBJ databases">
        <authorList>
            <person name="Corre E."/>
            <person name="Pelletier E."/>
            <person name="Niang G."/>
            <person name="Scheremetjew M."/>
            <person name="Finn R."/>
            <person name="Kale V."/>
            <person name="Holt S."/>
            <person name="Cochrane G."/>
            <person name="Meng A."/>
            <person name="Brown T."/>
            <person name="Cohen L."/>
        </authorList>
    </citation>
    <scope>NUCLEOTIDE SEQUENCE</scope>
    <source>
        <strain evidence="1">CCMP281</strain>
    </source>
</reference>
<protein>
    <submittedName>
        <fullName evidence="1">Uncharacterized protein</fullName>
    </submittedName>
</protein>
<dbReference type="SUPFAM" id="SSF51197">
    <property type="entry name" value="Clavaminate synthase-like"/>
    <property type="match status" value="1"/>
</dbReference>
<gene>
    <name evidence="1" type="ORF">HERI1096_LOCUS28305</name>
</gene>
<dbReference type="EMBL" id="HBHX01051245">
    <property type="protein sequence ID" value="CAE0130701.1"/>
    <property type="molecule type" value="Transcribed_RNA"/>
</dbReference>
<accession>A0A7S3F6Y0</accession>